<accession>A0A1F7UTE3</accession>
<evidence type="ECO:0000313" key="4">
    <source>
        <dbReference type="Proteomes" id="UP000176846"/>
    </source>
</evidence>
<evidence type="ECO:0000259" key="2">
    <source>
        <dbReference type="Pfam" id="PF00561"/>
    </source>
</evidence>
<gene>
    <name evidence="3" type="ORF">A2936_01655</name>
</gene>
<dbReference type="EMBL" id="MGEK01000027">
    <property type="protein sequence ID" value="OGL81526.1"/>
    <property type="molecule type" value="Genomic_DNA"/>
</dbReference>
<dbReference type="InterPro" id="IPR029058">
    <property type="entry name" value="AB_hydrolase_fold"/>
</dbReference>
<sequence>MGERSRIDSVYAKAAGLTHESRVPGTEHRRELTTRWHRGELYRVLRDLRREAVRAKKSGGDVASTKERLNDFYKVERQISRELDELNRQLNDNVAQVEIETSEIGHHSLPVVTLDLHPPREGEKDDRVPTMFLGGIATSPYQQFELASALALSGQRVHCFTYPEHSTAEASSDWIKRLQADGTYRLHAAALKETIKQLGLERVNLVGLSMGGGIALEAASDPEFADHIEDLIVLEPVGLEEKSLVALGRDFVGKQVLGRTLLNPEGAVKSWRQGDSRGGAAGEAMQADIDILRRRQITSEKLKAIHPQGRYVVAMGTKSPMVDAKSVTQEFLEAEPTRRAAYVKDAPLEILQVQSRDHSWPLVHALGLARWLSEPRHGDARITTIDEADLEHSTASFILEAKH</sequence>
<keyword evidence="1" id="KW-0175">Coiled coil</keyword>
<feature type="coiled-coil region" evidence="1">
    <location>
        <begin position="76"/>
        <end position="103"/>
    </location>
</feature>
<evidence type="ECO:0000256" key="1">
    <source>
        <dbReference type="SAM" id="Coils"/>
    </source>
</evidence>
<dbReference type="Proteomes" id="UP000176846">
    <property type="component" value="Unassembled WGS sequence"/>
</dbReference>
<name>A0A1F7UTE3_9BACT</name>
<feature type="domain" description="AB hydrolase-1" evidence="2">
    <location>
        <begin position="132"/>
        <end position="244"/>
    </location>
</feature>
<dbReference type="Gene3D" id="3.40.50.1820">
    <property type="entry name" value="alpha/beta hydrolase"/>
    <property type="match status" value="1"/>
</dbReference>
<dbReference type="AlphaFoldDB" id="A0A1F7UTE3"/>
<dbReference type="InterPro" id="IPR000073">
    <property type="entry name" value="AB_hydrolase_1"/>
</dbReference>
<evidence type="ECO:0000313" key="3">
    <source>
        <dbReference type="EMBL" id="OGL81526.1"/>
    </source>
</evidence>
<protein>
    <recommendedName>
        <fullName evidence="2">AB hydrolase-1 domain-containing protein</fullName>
    </recommendedName>
</protein>
<reference evidence="3 4" key="1">
    <citation type="journal article" date="2016" name="Nat. Commun.">
        <title>Thousands of microbial genomes shed light on interconnected biogeochemical processes in an aquifer system.</title>
        <authorList>
            <person name="Anantharaman K."/>
            <person name="Brown C.T."/>
            <person name="Hug L.A."/>
            <person name="Sharon I."/>
            <person name="Castelle C.J."/>
            <person name="Probst A.J."/>
            <person name="Thomas B.C."/>
            <person name="Singh A."/>
            <person name="Wilkins M.J."/>
            <person name="Karaoz U."/>
            <person name="Brodie E.L."/>
            <person name="Williams K.H."/>
            <person name="Hubbard S.S."/>
            <person name="Banfield J.F."/>
        </authorList>
    </citation>
    <scope>NUCLEOTIDE SEQUENCE [LARGE SCALE GENOMIC DNA]</scope>
</reference>
<proteinExistence type="predicted"/>
<dbReference type="SUPFAM" id="SSF53474">
    <property type="entry name" value="alpha/beta-Hydrolases"/>
    <property type="match status" value="1"/>
</dbReference>
<dbReference type="Pfam" id="PF00561">
    <property type="entry name" value="Abhydrolase_1"/>
    <property type="match status" value="1"/>
</dbReference>
<organism evidence="3 4">
    <name type="scientific">Candidatus Uhrbacteria bacterium RIFCSPLOWO2_01_FULL_47_25</name>
    <dbReference type="NCBI Taxonomy" id="1802402"/>
    <lineage>
        <taxon>Bacteria</taxon>
        <taxon>Candidatus Uhriibacteriota</taxon>
    </lineage>
</organism>
<comment type="caution">
    <text evidence="3">The sequence shown here is derived from an EMBL/GenBank/DDBJ whole genome shotgun (WGS) entry which is preliminary data.</text>
</comment>